<protein>
    <recommendedName>
        <fullName evidence="3">RxLR effector candidate protein</fullName>
    </recommendedName>
</protein>
<keyword evidence="2" id="KW-1185">Reference proteome</keyword>
<evidence type="ECO:0008006" key="3">
    <source>
        <dbReference type="Google" id="ProtNLM"/>
    </source>
</evidence>
<evidence type="ECO:0000313" key="2">
    <source>
        <dbReference type="Proteomes" id="UP001162031"/>
    </source>
</evidence>
<proteinExistence type="predicted"/>
<dbReference type="EMBL" id="CANTFL010001484">
    <property type="protein sequence ID" value="CAI5743072.1"/>
    <property type="molecule type" value="Genomic_DNA"/>
</dbReference>
<reference evidence="1" key="1">
    <citation type="submission" date="2022-12" db="EMBL/GenBank/DDBJ databases">
        <authorList>
            <person name="Webb A."/>
        </authorList>
    </citation>
    <scope>NUCLEOTIDE SEQUENCE</scope>
    <source>
        <strain evidence="1">Hp1</strain>
    </source>
</reference>
<dbReference type="AlphaFoldDB" id="A0AAV0V1W4"/>
<accession>A0AAV0V1W4</accession>
<sequence length="393" mass="44290">MRIYTFVLFASTAAPTCVTDASGSSDLSSTNIDITASDSPFVDDVFKDFPANRLLRVQDTADDEERGQDPSPILTTSAPFQAIAKVAFTKLYSGLSALKLTPATWSQVMSEDERFLKELLTLSEKGTKEVHVDFLLPMISTRKNHHQSDMLEKLSEWMKGQQPTDLVKVLQERGFFEQFRFTDVLALKQYLGPSNKAMLFDTLLAGFGEGRLASMLSIAKLSPLNGPDAKLLRDELLEWWAAIGKPYEDVVRLLGIPTPENQLDLAYEKLEALVKYTALKYKLDSHNAHVQTIIGLRTMFGDAPVVRAMMDMLEGVESVRQHLHGKYGDESTKLKSEEHNNFAEWFKAFFFELWKSEDKTLSSLDKNPFGLTKQHDDKLRADYGAFRKENPAS</sequence>
<name>A0AAV0V1W4_HYABA</name>
<dbReference type="Proteomes" id="UP001162031">
    <property type="component" value="Unassembled WGS sequence"/>
</dbReference>
<organism evidence="1 2">
    <name type="scientific">Hyaloperonospora brassicae</name>
    <name type="common">Brassica downy mildew</name>
    <name type="synonym">Peronospora brassicae</name>
    <dbReference type="NCBI Taxonomy" id="162125"/>
    <lineage>
        <taxon>Eukaryota</taxon>
        <taxon>Sar</taxon>
        <taxon>Stramenopiles</taxon>
        <taxon>Oomycota</taxon>
        <taxon>Peronosporomycetes</taxon>
        <taxon>Peronosporales</taxon>
        <taxon>Peronosporaceae</taxon>
        <taxon>Hyaloperonospora</taxon>
    </lineage>
</organism>
<gene>
    <name evidence="1" type="ORF">HBR001_LOCUS9293</name>
</gene>
<comment type="caution">
    <text evidence="1">The sequence shown here is derived from an EMBL/GenBank/DDBJ whole genome shotgun (WGS) entry which is preliminary data.</text>
</comment>
<evidence type="ECO:0000313" key="1">
    <source>
        <dbReference type="EMBL" id="CAI5743072.1"/>
    </source>
</evidence>